<evidence type="ECO:0000259" key="1">
    <source>
        <dbReference type="PROSITE" id="PS51459"/>
    </source>
</evidence>
<dbReference type="EMBL" id="JAROCD010000007">
    <property type="protein sequence ID" value="MDN4602789.1"/>
    <property type="molecule type" value="Genomic_DNA"/>
</dbReference>
<dbReference type="PROSITE" id="PS51459">
    <property type="entry name" value="FIDO"/>
    <property type="match status" value="1"/>
</dbReference>
<dbReference type="PANTHER" id="PTHR39426">
    <property type="entry name" value="HOMOLOGY TO DEATH-ON-CURING PROTEIN OF PHAGE P1"/>
    <property type="match status" value="1"/>
</dbReference>
<dbReference type="Pfam" id="PF02661">
    <property type="entry name" value="Fic"/>
    <property type="match status" value="1"/>
</dbReference>
<evidence type="ECO:0000313" key="2">
    <source>
        <dbReference type="EMBL" id="MDN4602789.1"/>
    </source>
</evidence>
<keyword evidence="3" id="KW-1185">Reference proteome</keyword>
<evidence type="ECO:0000313" key="3">
    <source>
        <dbReference type="Proteomes" id="UP001174205"/>
    </source>
</evidence>
<gene>
    <name evidence="2" type="ORF">P5G61_16240</name>
</gene>
<accession>A0ABT8JF49</accession>
<dbReference type="Gene3D" id="1.20.120.1870">
    <property type="entry name" value="Fic/DOC protein, Fido domain"/>
    <property type="match status" value="1"/>
</dbReference>
<comment type="caution">
    <text evidence="2">The sequence shown here is derived from an EMBL/GenBank/DDBJ whole genome shotgun (WGS) entry which is preliminary data.</text>
</comment>
<dbReference type="InterPro" id="IPR006440">
    <property type="entry name" value="Doc"/>
</dbReference>
<protein>
    <submittedName>
        <fullName evidence="2">Type II toxin-antitoxin system death-on-curing family toxin</fullName>
    </submittedName>
</protein>
<reference evidence="2" key="1">
    <citation type="submission" date="2023-03" db="EMBL/GenBank/DDBJ databases">
        <title>MT1 and MT2 Draft Genomes of Novel Species.</title>
        <authorList>
            <person name="Venkateswaran K."/>
        </authorList>
    </citation>
    <scope>NUCLEOTIDE SEQUENCE</scope>
    <source>
        <strain evidence="2">F6_3S_P_1C</strain>
    </source>
</reference>
<proteinExistence type="predicted"/>
<sequence>MNQIRYLTVQEVIAINVAMIKRYSPGEQIGVKDSGLLESAVLRPKSSAFFNDAYSTIYEKASALFESLGQNHPFHNANKRTAFTALVIFLRYNNLHLQMEQSLAEDFTVDMVNHKYTFEDVVLTIRTYCFSKNEEKKQ</sequence>
<dbReference type="InterPro" id="IPR053737">
    <property type="entry name" value="Type_II_TA_Toxin"/>
</dbReference>
<feature type="domain" description="Fido" evidence="1">
    <location>
        <begin position="7"/>
        <end position="127"/>
    </location>
</feature>
<organism evidence="2 3">
    <name type="scientific">Paenibacillus vandeheii</name>
    <dbReference type="NCBI Taxonomy" id="3035917"/>
    <lineage>
        <taxon>Bacteria</taxon>
        <taxon>Bacillati</taxon>
        <taxon>Bacillota</taxon>
        <taxon>Bacilli</taxon>
        <taxon>Bacillales</taxon>
        <taxon>Paenibacillaceae</taxon>
        <taxon>Paenibacillus</taxon>
    </lineage>
</organism>
<dbReference type="Proteomes" id="UP001174205">
    <property type="component" value="Unassembled WGS sequence"/>
</dbReference>
<dbReference type="InterPro" id="IPR003812">
    <property type="entry name" value="Fido"/>
</dbReference>
<dbReference type="PANTHER" id="PTHR39426:SF1">
    <property type="entry name" value="HOMOLOGY TO DEATH-ON-CURING PROTEIN OF PHAGE P1"/>
    <property type="match status" value="1"/>
</dbReference>
<dbReference type="RefSeq" id="WP_301247477.1">
    <property type="nucleotide sequence ID" value="NZ_JAROCD010000007.1"/>
</dbReference>
<dbReference type="NCBIfam" id="TIGR01550">
    <property type="entry name" value="DOC_P1"/>
    <property type="match status" value="1"/>
</dbReference>
<name>A0ABT8JF49_9BACL</name>